<reference evidence="2 3" key="1">
    <citation type="journal article" date="2017" name="Curr. Biol.">
        <title>Genome architecture and evolution of a unichromosomal asexual nematode.</title>
        <authorList>
            <person name="Fradin H."/>
            <person name="Zegar C."/>
            <person name="Gutwein M."/>
            <person name="Lucas J."/>
            <person name="Kovtun M."/>
            <person name="Corcoran D."/>
            <person name="Baugh L.R."/>
            <person name="Kiontke K."/>
            <person name="Gunsalus K."/>
            <person name="Fitch D.H."/>
            <person name="Piano F."/>
        </authorList>
    </citation>
    <scope>NUCLEOTIDE SEQUENCE [LARGE SCALE GENOMIC DNA]</scope>
    <source>
        <strain evidence="2">PF1309</strain>
    </source>
</reference>
<feature type="region of interest" description="Disordered" evidence="1">
    <location>
        <begin position="1"/>
        <end position="20"/>
    </location>
</feature>
<comment type="caution">
    <text evidence="2">The sequence shown here is derived from an EMBL/GenBank/DDBJ whole genome shotgun (WGS) entry which is preliminary data.</text>
</comment>
<dbReference type="AlphaFoldDB" id="A0A2A2M5F4"/>
<proteinExistence type="predicted"/>
<evidence type="ECO:0000313" key="2">
    <source>
        <dbReference type="EMBL" id="PAV93728.1"/>
    </source>
</evidence>
<dbReference type="EMBL" id="LIAE01004587">
    <property type="protein sequence ID" value="PAV93728.1"/>
    <property type="molecule type" value="Genomic_DNA"/>
</dbReference>
<accession>A0A2A2M5F4</accession>
<name>A0A2A2M5F4_9BILA</name>
<evidence type="ECO:0000256" key="1">
    <source>
        <dbReference type="SAM" id="MobiDB-lite"/>
    </source>
</evidence>
<evidence type="ECO:0000313" key="3">
    <source>
        <dbReference type="Proteomes" id="UP000218231"/>
    </source>
</evidence>
<organism evidence="2 3">
    <name type="scientific">Diploscapter pachys</name>
    <dbReference type="NCBI Taxonomy" id="2018661"/>
    <lineage>
        <taxon>Eukaryota</taxon>
        <taxon>Metazoa</taxon>
        <taxon>Ecdysozoa</taxon>
        <taxon>Nematoda</taxon>
        <taxon>Chromadorea</taxon>
        <taxon>Rhabditida</taxon>
        <taxon>Rhabditina</taxon>
        <taxon>Rhabditomorpha</taxon>
        <taxon>Rhabditoidea</taxon>
        <taxon>Rhabditidae</taxon>
        <taxon>Diploscapter</taxon>
    </lineage>
</organism>
<dbReference type="Proteomes" id="UP000218231">
    <property type="component" value="Unassembled WGS sequence"/>
</dbReference>
<protein>
    <submittedName>
        <fullName evidence="2">Uncharacterized protein</fullName>
    </submittedName>
</protein>
<sequence>MLPCRKLASTPVSASPAKARAYKPRWVRAWSGRRPSTAVKACSRVSSTSDTDQAWPASCLMKSTSHWRSAG</sequence>
<gene>
    <name evidence="2" type="ORF">WR25_09615</name>
</gene>
<keyword evidence="3" id="KW-1185">Reference proteome</keyword>